<dbReference type="EMBL" id="KQ416694">
    <property type="protein sequence ID" value="KOF95715.1"/>
    <property type="molecule type" value="Genomic_DNA"/>
</dbReference>
<dbReference type="OrthoDB" id="6117944at2759"/>
<feature type="transmembrane region" description="Helical" evidence="9">
    <location>
        <begin position="254"/>
        <end position="272"/>
    </location>
</feature>
<keyword evidence="6 9" id="KW-0472">Membrane</keyword>
<evidence type="ECO:0000256" key="9">
    <source>
        <dbReference type="SAM" id="Phobius"/>
    </source>
</evidence>
<evidence type="ECO:0000256" key="8">
    <source>
        <dbReference type="ARBA" id="ARBA00023224"/>
    </source>
</evidence>
<feature type="transmembrane region" description="Helical" evidence="9">
    <location>
        <begin position="111"/>
        <end position="130"/>
    </location>
</feature>
<dbReference type="PANTHER" id="PTHR24247:SF193">
    <property type="entry name" value="BETA-2 ADRENERGIC RECEPTOR-LIKE"/>
    <property type="match status" value="1"/>
</dbReference>
<organism evidence="11">
    <name type="scientific">Octopus bimaculoides</name>
    <name type="common">California two-spotted octopus</name>
    <dbReference type="NCBI Taxonomy" id="37653"/>
    <lineage>
        <taxon>Eukaryota</taxon>
        <taxon>Metazoa</taxon>
        <taxon>Spiralia</taxon>
        <taxon>Lophotrochozoa</taxon>
        <taxon>Mollusca</taxon>
        <taxon>Cephalopoda</taxon>
        <taxon>Coleoidea</taxon>
        <taxon>Octopodiformes</taxon>
        <taxon>Octopoda</taxon>
        <taxon>Incirrata</taxon>
        <taxon>Octopodidae</taxon>
        <taxon>Octopus</taxon>
    </lineage>
</organism>
<evidence type="ECO:0000256" key="6">
    <source>
        <dbReference type="ARBA" id="ARBA00023136"/>
    </source>
</evidence>
<protein>
    <recommendedName>
        <fullName evidence="10">G-protein coupled receptors family 1 profile domain-containing protein</fullName>
    </recommendedName>
</protein>
<dbReference type="Gene3D" id="1.20.1070.10">
    <property type="entry name" value="Rhodopsin 7-helix transmembrane proteins"/>
    <property type="match status" value="1"/>
</dbReference>
<evidence type="ECO:0000256" key="5">
    <source>
        <dbReference type="ARBA" id="ARBA00023040"/>
    </source>
</evidence>
<dbReference type="PANTHER" id="PTHR24247">
    <property type="entry name" value="5-HYDROXYTRYPTAMINE RECEPTOR"/>
    <property type="match status" value="1"/>
</dbReference>
<dbReference type="GO" id="GO:0030425">
    <property type="term" value="C:dendrite"/>
    <property type="evidence" value="ECO:0007669"/>
    <property type="project" value="TreeGrafter"/>
</dbReference>
<evidence type="ECO:0000256" key="2">
    <source>
        <dbReference type="ARBA" id="ARBA00022475"/>
    </source>
</evidence>
<dbReference type="GO" id="GO:0030594">
    <property type="term" value="F:neurotransmitter receptor activity"/>
    <property type="evidence" value="ECO:0007669"/>
    <property type="project" value="TreeGrafter"/>
</dbReference>
<keyword evidence="5" id="KW-0297">G-protein coupled receptor</keyword>
<reference evidence="11" key="1">
    <citation type="submission" date="2015-07" db="EMBL/GenBank/DDBJ databases">
        <title>MeaNS - Measles Nucleotide Surveillance Program.</title>
        <authorList>
            <person name="Tran T."/>
            <person name="Druce J."/>
        </authorList>
    </citation>
    <scope>NUCLEOTIDE SEQUENCE</scope>
    <source>
        <strain evidence="11">UCB-OBI-ISO-001</strain>
        <tissue evidence="11">Gonad</tissue>
    </source>
</reference>
<comment type="subcellular location">
    <subcellularLocation>
        <location evidence="1">Cell membrane</location>
        <topology evidence="1">Multi-pass membrane protein</topology>
    </subcellularLocation>
</comment>
<dbReference type="Pfam" id="PF00001">
    <property type="entry name" value="7tm_1"/>
    <property type="match status" value="1"/>
</dbReference>
<dbReference type="GO" id="GO:0005886">
    <property type="term" value="C:plasma membrane"/>
    <property type="evidence" value="ECO:0007669"/>
    <property type="project" value="UniProtKB-SubCell"/>
</dbReference>
<dbReference type="SUPFAM" id="SSF81321">
    <property type="entry name" value="Family A G protein-coupled receptor-like"/>
    <property type="match status" value="1"/>
</dbReference>
<dbReference type="KEGG" id="obi:106884476"/>
<accession>A0A0L8I3R6</accession>
<evidence type="ECO:0000256" key="7">
    <source>
        <dbReference type="ARBA" id="ARBA00023170"/>
    </source>
</evidence>
<dbReference type="InterPro" id="IPR000276">
    <property type="entry name" value="GPCR_Rhodpsn"/>
</dbReference>
<feature type="transmembrane region" description="Helical" evidence="9">
    <location>
        <begin position="40"/>
        <end position="63"/>
    </location>
</feature>
<evidence type="ECO:0000256" key="3">
    <source>
        <dbReference type="ARBA" id="ARBA00022692"/>
    </source>
</evidence>
<dbReference type="GO" id="GO:0007198">
    <property type="term" value="P:adenylate cyclase-inhibiting serotonin receptor signaling pathway"/>
    <property type="evidence" value="ECO:0007669"/>
    <property type="project" value="TreeGrafter"/>
</dbReference>
<sequence length="332" mass="38046">MGSYEDSDGYKYVYTLYYNSSAGKLIPVEGEDGKTRYGMVIFQGLLAFWGFLANLILIIALASSKSARRLVITLYILSLTTIQLLMCVVNLPFAVYDDLHKWSLGQRFCEAWVLMDVTLSCISALVIVMMNIDRLMFVLDAKRYVKNMKVIALILMVIFPWLLGISLVIIIWVKGKQIFPDFPGMCVYALHKEYAMVSPFVMYFIPALIILGLTFAILVTVVLHPHHRQPPDGTHMFDEQGQPQLPYPFREHNSLFSVCLVNFFFLAMSFPYNCENAVMAFCETDNCMPPSDRPHIFYLLGISFLGLNPLLWLTYQEVRGAFLRIFENICKR</sequence>
<evidence type="ECO:0000256" key="4">
    <source>
        <dbReference type="ARBA" id="ARBA00022989"/>
    </source>
</evidence>
<feature type="transmembrane region" description="Helical" evidence="9">
    <location>
        <begin position="70"/>
        <end position="91"/>
    </location>
</feature>
<evidence type="ECO:0000256" key="1">
    <source>
        <dbReference type="ARBA" id="ARBA00004651"/>
    </source>
</evidence>
<feature type="domain" description="G-protein coupled receptors family 1 profile" evidence="10">
    <location>
        <begin position="53"/>
        <end position="312"/>
    </location>
</feature>
<feature type="transmembrane region" description="Helical" evidence="9">
    <location>
        <begin position="296"/>
        <end position="315"/>
    </location>
</feature>
<feature type="transmembrane region" description="Helical" evidence="9">
    <location>
        <begin position="200"/>
        <end position="223"/>
    </location>
</feature>
<evidence type="ECO:0000313" key="11">
    <source>
        <dbReference type="EMBL" id="KOF95715.1"/>
    </source>
</evidence>
<evidence type="ECO:0000259" key="10">
    <source>
        <dbReference type="PROSITE" id="PS50262"/>
    </source>
</evidence>
<keyword evidence="4 9" id="KW-1133">Transmembrane helix</keyword>
<keyword evidence="7" id="KW-0675">Receptor</keyword>
<dbReference type="AlphaFoldDB" id="A0A0L8I3R6"/>
<dbReference type="InterPro" id="IPR017452">
    <property type="entry name" value="GPCR_Rhodpsn_7TM"/>
</dbReference>
<dbReference type="PROSITE" id="PS50262">
    <property type="entry name" value="G_PROTEIN_RECEP_F1_2"/>
    <property type="match status" value="1"/>
</dbReference>
<gene>
    <name evidence="11" type="ORF">OCBIM_22037397mg</name>
</gene>
<dbReference type="GO" id="GO:0004993">
    <property type="term" value="F:G protein-coupled serotonin receptor activity"/>
    <property type="evidence" value="ECO:0007669"/>
    <property type="project" value="TreeGrafter"/>
</dbReference>
<keyword evidence="2" id="KW-1003">Cell membrane</keyword>
<keyword evidence="3 9" id="KW-0812">Transmembrane</keyword>
<dbReference type="GO" id="GO:0007268">
    <property type="term" value="P:chemical synaptic transmission"/>
    <property type="evidence" value="ECO:0007669"/>
    <property type="project" value="TreeGrafter"/>
</dbReference>
<dbReference type="GO" id="GO:0045202">
    <property type="term" value="C:synapse"/>
    <property type="evidence" value="ECO:0007669"/>
    <property type="project" value="GOC"/>
</dbReference>
<dbReference type="GO" id="GO:0007187">
    <property type="term" value="P:G protein-coupled receptor signaling pathway, coupled to cyclic nucleotide second messenger"/>
    <property type="evidence" value="ECO:0007669"/>
    <property type="project" value="TreeGrafter"/>
</dbReference>
<feature type="transmembrane region" description="Helical" evidence="9">
    <location>
        <begin position="150"/>
        <end position="173"/>
    </location>
</feature>
<name>A0A0L8I3R6_OCTBM</name>
<dbReference type="GO" id="GO:0051378">
    <property type="term" value="F:serotonin binding"/>
    <property type="evidence" value="ECO:0007669"/>
    <property type="project" value="TreeGrafter"/>
</dbReference>
<keyword evidence="8" id="KW-0807">Transducer</keyword>
<proteinExistence type="predicted"/>
<dbReference type="PRINTS" id="PR00237">
    <property type="entry name" value="GPCRRHODOPSN"/>
</dbReference>